<protein>
    <submittedName>
        <fullName evidence="7">Tryptophan-rich sensory protein</fullName>
    </submittedName>
</protein>
<feature type="transmembrane region" description="Helical" evidence="6">
    <location>
        <begin position="148"/>
        <end position="166"/>
    </location>
</feature>
<proteinExistence type="inferred from homology"/>
<feature type="transmembrane region" description="Helical" evidence="6">
    <location>
        <begin position="117"/>
        <end position="136"/>
    </location>
</feature>
<dbReference type="RefSeq" id="WP_275681147.1">
    <property type="nucleotide sequence ID" value="NZ_JAJLJH010000001.1"/>
</dbReference>
<reference evidence="7" key="1">
    <citation type="submission" date="2021-11" db="EMBL/GenBank/DDBJ databases">
        <title>BS-T2-15 a new species belonging to the Comamonadaceae family isolated from the soil of a French oak forest.</title>
        <authorList>
            <person name="Mieszkin S."/>
            <person name="Alain K."/>
        </authorList>
    </citation>
    <scope>NUCLEOTIDE SEQUENCE</scope>
    <source>
        <strain evidence="7">BS-T2-15</strain>
    </source>
</reference>
<feature type="transmembrane region" description="Helical" evidence="6">
    <location>
        <begin position="60"/>
        <end position="80"/>
    </location>
</feature>
<evidence type="ECO:0000256" key="1">
    <source>
        <dbReference type="ARBA" id="ARBA00004141"/>
    </source>
</evidence>
<dbReference type="Proteomes" id="UP001139353">
    <property type="component" value="Unassembled WGS sequence"/>
</dbReference>
<dbReference type="GO" id="GO:0016020">
    <property type="term" value="C:membrane"/>
    <property type="evidence" value="ECO:0007669"/>
    <property type="project" value="UniProtKB-SubCell"/>
</dbReference>
<dbReference type="EMBL" id="JAJLJH010000001">
    <property type="protein sequence ID" value="MCK9685136.1"/>
    <property type="molecule type" value="Genomic_DNA"/>
</dbReference>
<evidence type="ECO:0000256" key="6">
    <source>
        <dbReference type="SAM" id="Phobius"/>
    </source>
</evidence>
<gene>
    <name evidence="7" type="ORF">LPC04_05360</name>
</gene>
<dbReference type="InterPro" id="IPR004307">
    <property type="entry name" value="TspO_MBR"/>
</dbReference>
<comment type="caution">
    <text evidence="7">The sequence shown here is derived from an EMBL/GenBank/DDBJ whole genome shotgun (WGS) entry which is preliminary data.</text>
</comment>
<evidence type="ECO:0000256" key="5">
    <source>
        <dbReference type="ARBA" id="ARBA00023136"/>
    </source>
</evidence>
<dbReference type="Gene3D" id="1.20.1260.100">
    <property type="entry name" value="TspO/MBR protein"/>
    <property type="match status" value="1"/>
</dbReference>
<keyword evidence="5 6" id="KW-0472">Membrane</keyword>
<comment type="subcellular location">
    <subcellularLocation>
        <location evidence="1">Membrane</location>
        <topology evidence="1">Multi-pass membrane protein</topology>
    </subcellularLocation>
</comment>
<dbReference type="GO" id="GO:0033013">
    <property type="term" value="P:tetrapyrrole metabolic process"/>
    <property type="evidence" value="ECO:0007669"/>
    <property type="project" value="UniProtKB-ARBA"/>
</dbReference>
<evidence type="ECO:0000313" key="7">
    <source>
        <dbReference type="EMBL" id="MCK9685136.1"/>
    </source>
</evidence>
<dbReference type="FunFam" id="1.20.1260.100:FF:000001">
    <property type="entry name" value="translocator protein 2"/>
    <property type="match status" value="1"/>
</dbReference>
<dbReference type="PANTHER" id="PTHR10057:SF0">
    <property type="entry name" value="TRANSLOCATOR PROTEIN"/>
    <property type="match status" value="1"/>
</dbReference>
<evidence type="ECO:0000313" key="8">
    <source>
        <dbReference type="Proteomes" id="UP001139353"/>
    </source>
</evidence>
<evidence type="ECO:0000256" key="2">
    <source>
        <dbReference type="ARBA" id="ARBA00007524"/>
    </source>
</evidence>
<organism evidence="7 8">
    <name type="scientific">Scleromatobacter humisilvae</name>
    <dbReference type="NCBI Taxonomy" id="2897159"/>
    <lineage>
        <taxon>Bacteria</taxon>
        <taxon>Pseudomonadati</taxon>
        <taxon>Pseudomonadota</taxon>
        <taxon>Betaproteobacteria</taxon>
        <taxon>Burkholderiales</taxon>
        <taxon>Sphaerotilaceae</taxon>
        <taxon>Scleromatobacter</taxon>
    </lineage>
</organism>
<dbReference type="AlphaFoldDB" id="A0A9X1YFQ2"/>
<evidence type="ECO:0000256" key="4">
    <source>
        <dbReference type="ARBA" id="ARBA00022989"/>
    </source>
</evidence>
<sequence length="171" mass="17981">MQQKNLFEDGSLSRPAAAALAASALVAPALASLGDRPSRSLSTKVWYALLRKPRFNPPKAVFPIVWTALDGALAVGAYRLARQPSTPQRNRALALFAANVAMITGWTRLFFGRHNLGAAAVGSAAIAATATAYVAAARPVDKPAAATGVPLVAWVAFATVLSTAVWKMNRR</sequence>
<dbReference type="PANTHER" id="PTHR10057">
    <property type="entry name" value="PERIPHERAL-TYPE BENZODIAZEPINE RECEPTOR"/>
    <property type="match status" value="1"/>
</dbReference>
<keyword evidence="3 6" id="KW-0812">Transmembrane</keyword>
<dbReference type="CDD" id="cd15904">
    <property type="entry name" value="TSPO_MBR"/>
    <property type="match status" value="1"/>
</dbReference>
<comment type="similarity">
    <text evidence="2">Belongs to the TspO/BZRP family.</text>
</comment>
<dbReference type="Pfam" id="PF03073">
    <property type="entry name" value="TspO_MBR"/>
    <property type="match status" value="1"/>
</dbReference>
<keyword evidence="4 6" id="KW-1133">Transmembrane helix</keyword>
<dbReference type="InterPro" id="IPR038330">
    <property type="entry name" value="TspO/MBR-related_sf"/>
</dbReference>
<keyword evidence="8" id="KW-1185">Reference proteome</keyword>
<evidence type="ECO:0000256" key="3">
    <source>
        <dbReference type="ARBA" id="ARBA00022692"/>
    </source>
</evidence>
<name>A0A9X1YFQ2_9BURK</name>
<feature type="transmembrane region" description="Helical" evidence="6">
    <location>
        <begin position="92"/>
        <end position="111"/>
    </location>
</feature>
<accession>A0A9X1YFQ2</accession>